<keyword evidence="2 7" id="KW-0732">Signal</keyword>
<gene>
    <name evidence="9" type="ORF">GCM10017083_31510</name>
</gene>
<protein>
    <recommendedName>
        <fullName evidence="8">Type II/III secretion system secretin-like domain-containing protein</fullName>
    </recommendedName>
</protein>
<comment type="caution">
    <text evidence="9">The sequence shown here is derived from an EMBL/GenBank/DDBJ whole genome shotgun (WGS) entry which is preliminary data.</text>
</comment>
<dbReference type="InterPro" id="IPR011990">
    <property type="entry name" value="TPR-like_helical_dom_sf"/>
</dbReference>
<dbReference type="PANTHER" id="PTHR30332:SF24">
    <property type="entry name" value="SECRETIN GSPD-RELATED"/>
    <property type="match status" value="1"/>
</dbReference>
<feature type="region of interest" description="Disordered" evidence="6">
    <location>
        <begin position="284"/>
        <end position="305"/>
    </location>
</feature>
<organism evidence="9 10">
    <name type="scientific">Thalassobaculum fulvum</name>
    <dbReference type="NCBI Taxonomy" id="1633335"/>
    <lineage>
        <taxon>Bacteria</taxon>
        <taxon>Pseudomonadati</taxon>
        <taxon>Pseudomonadota</taxon>
        <taxon>Alphaproteobacteria</taxon>
        <taxon>Rhodospirillales</taxon>
        <taxon>Thalassobaculaceae</taxon>
        <taxon>Thalassobaculum</taxon>
    </lineage>
</organism>
<dbReference type="InterPro" id="IPR004846">
    <property type="entry name" value="T2SS/T3SS_dom"/>
</dbReference>
<name>A0A919CQ99_9PROT</name>
<dbReference type="Gene3D" id="1.25.40.10">
    <property type="entry name" value="Tetratricopeptide repeat domain"/>
    <property type="match status" value="1"/>
</dbReference>
<accession>A0A919CQ99</accession>
<dbReference type="AlphaFoldDB" id="A0A919CQ99"/>
<feature type="domain" description="Type II/III secretion system secretin-like" evidence="8">
    <location>
        <begin position="404"/>
        <end position="560"/>
    </location>
</feature>
<comment type="subcellular location">
    <subcellularLocation>
        <location evidence="1">Membrane</location>
    </subcellularLocation>
</comment>
<dbReference type="InterPro" id="IPR019734">
    <property type="entry name" value="TPR_rpt"/>
</dbReference>
<dbReference type="Pfam" id="PF00263">
    <property type="entry name" value="Secretin"/>
    <property type="match status" value="1"/>
</dbReference>
<proteinExistence type="inferred from homology"/>
<evidence type="ECO:0000256" key="5">
    <source>
        <dbReference type="RuleBase" id="RU004003"/>
    </source>
</evidence>
<feature type="repeat" description="TPR" evidence="4">
    <location>
        <begin position="53"/>
        <end position="86"/>
    </location>
</feature>
<evidence type="ECO:0000256" key="3">
    <source>
        <dbReference type="ARBA" id="ARBA00023136"/>
    </source>
</evidence>
<dbReference type="RefSeq" id="WP_189991287.1">
    <property type="nucleotide sequence ID" value="NZ_BMZS01000007.1"/>
</dbReference>
<dbReference type="PRINTS" id="PR00811">
    <property type="entry name" value="BCTERIALGSPD"/>
</dbReference>
<evidence type="ECO:0000259" key="8">
    <source>
        <dbReference type="Pfam" id="PF00263"/>
    </source>
</evidence>
<evidence type="ECO:0000256" key="7">
    <source>
        <dbReference type="SAM" id="SignalP"/>
    </source>
</evidence>
<reference evidence="9" key="2">
    <citation type="submission" date="2020-09" db="EMBL/GenBank/DDBJ databases">
        <authorList>
            <person name="Sun Q."/>
            <person name="Kim S."/>
        </authorList>
    </citation>
    <scope>NUCLEOTIDE SEQUENCE</scope>
    <source>
        <strain evidence="9">KCTC 42651</strain>
    </source>
</reference>
<feature type="region of interest" description="Disordered" evidence="6">
    <location>
        <begin position="245"/>
        <end position="271"/>
    </location>
</feature>
<dbReference type="GO" id="GO:0016020">
    <property type="term" value="C:membrane"/>
    <property type="evidence" value="ECO:0007669"/>
    <property type="project" value="UniProtKB-SubCell"/>
</dbReference>
<evidence type="ECO:0000256" key="2">
    <source>
        <dbReference type="ARBA" id="ARBA00022729"/>
    </source>
</evidence>
<evidence type="ECO:0000256" key="1">
    <source>
        <dbReference type="ARBA" id="ARBA00004370"/>
    </source>
</evidence>
<evidence type="ECO:0000256" key="4">
    <source>
        <dbReference type="PROSITE-ProRule" id="PRU00339"/>
    </source>
</evidence>
<keyword evidence="3" id="KW-0472">Membrane</keyword>
<dbReference type="Proteomes" id="UP000630353">
    <property type="component" value="Unassembled WGS sequence"/>
</dbReference>
<feature type="chain" id="PRO_5036973977" description="Type II/III secretion system secretin-like domain-containing protein" evidence="7">
    <location>
        <begin position="22"/>
        <end position="641"/>
    </location>
</feature>
<dbReference type="PANTHER" id="PTHR30332">
    <property type="entry name" value="PROBABLE GENERAL SECRETION PATHWAY PROTEIN D"/>
    <property type="match status" value="1"/>
</dbReference>
<dbReference type="GO" id="GO:0015627">
    <property type="term" value="C:type II protein secretion system complex"/>
    <property type="evidence" value="ECO:0007669"/>
    <property type="project" value="TreeGrafter"/>
</dbReference>
<keyword evidence="4" id="KW-0802">TPR repeat</keyword>
<reference evidence="9" key="1">
    <citation type="journal article" date="2014" name="Int. J. Syst. Evol. Microbiol.">
        <title>Complete genome sequence of Corynebacterium casei LMG S-19264T (=DSM 44701T), isolated from a smear-ripened cheese.</title>
        <authorList>
            <consortium name="US DOE Joint Genome Institute (JGI-PGF)"/>
            <person name="Walter F."/>
            <person name="Albersmeier A."/>
            <person name="Kalinowski J."/>
            <person name="Ruckert C."/>
        </authorList>
    </citation>
    <scope>NUCLEOTIDE SEQUENCE</scope>
    <source>
        <strain evidence="9">KCTC 42651</strain>
    </source>
</reference>
<feature type="signal peptide" evidence="7">
    <location>
        <begin position="1"/>
        <end position="21"/>
    </location>
</feature>
<dbReference type="EMBL" id="BMZS01000007">
    <property type="protein sequence ID" value="GHD54233.1"/>
    <property type="molecule type" value="Genomic_DNA"/>
</dbReference>
<evidence type="ECO:0000256" key="6">
    <source>
        <dbReference type="SAM" id="MobiDB-lite"/>
    </source>
</evidence>
<dbReference type="InterPro" id="IPR050810">
    <property type="entry name" value="Bact_Secretion_Sys_Channel"/>
</dbReference>
<dbReference type="GO" id="GO:0009306">
    <property type="term" value="P:protein secretion"/>
    <property type="evidence" value="ECO:0007669"/>
    <property type="project" value="InterPro"/>
</dbReference>
<evidence type="ECO:0000313" key="10">
    <source>
        <dbReference type="Proteomes" id="UP000630353"/>
    </source>
</evidence>
<dbReference type="InterPro" id="IPR001775">
    <property type="entry name" value="GspD/PilQ"/>
</dbReference>
<sequence>MSRLRKAFVPAVACLLLGACAEATQMFASPAPDNPAPAASPLAERKVDPKDVPATLAVDGLKRLEAGDFDAASERLQAAIKLRPDAMGYHLLLGTIYHLKYLSGRNTADLAMTAYEVAARLDDRSPLPHQQIGRLHFQGRRYEASRDAFLKAYARQPGKPELLDELLVAAWYAGDLPVARSLREDARSRGLETPTVLRLDALMAGILQDPMAARPALAALESNYGYGRVQLAQLEQRQADLQLAAAEATDEPTETSSDAAVEEDAQGTADKAAGHWFDCDREPGVPLPSASEMQGTQPGNGDETERLPAIPRPCPGAPAPPSVMLDTAIIQSNDAVGSRYGVNLLNALSVFATGGLTFTETTSSSNGTSIGTNSTNVRSFSIDLGSSPTTNYIAYALDIANSVQSTSEIISQPSLVAIDRLPSTFFSGSIVTIGIVGSDSSSSSITDKPIGVSLSITPTVIDDQTLNLNVKVARSSLATSSLGGASTFSQTLSTTRTSVAASVTARYGQTILVSGLTEAGSTKSNDGTPVLKDIPVVQWLFDRQSDLRYRSSVLVAITPRRLGEVSPNRLADGVQDPQVRIRLRRVLDRLAEQSSTQLALKRMSGRSFFDLTEDGDFAIDEWYRGERLNRLFEDLGRMLYR</sequence>
<comment type="similarity">
    <text evidence="5">Belongs to the bacterial secretin family.</text>
</comment>
<dbReference type="PROSITE" id="PS51257">
    <property type="entry name" value="PROKAR_LIPOPROTEIN"/>
    <property type="match status" value="1"/>
</dbReference>
<dbReference type="SUPFAM" id="SSF48452">
    <property type="entry name" value="TPR-like"/>
    <property type="match status" value="1"/>
</dbReference>
<keyword evidence="10" id="KW-1185">Reference proteome</keyword>
<dbReference type="PROSITE" id="PS50005">
    <property type="entry name" value="TPR"/>
    <property type="match status" value="1"/>
</dbReference>
<evidence type="ECO:0000313" key="9">
    <source>
        <dbReference type="EMBL" id="GHD54233.1"/>
    </source>
</evidence>